<dbReference type="Gene3D" id="3.10.310.50">
    <property type="match status" value="1"/>
</dbReference>
<organism evidence="2 3">
    <name type="scientific">Acinetobacter towneri</name>
    <dbReference type="NCBI Taxonomy" id="202956"/>
    <lineage>
        <taxon>Bacteria</taxon>
        <taxon>Pseudomonadati</taxon>
        <taxon>Pseudomonadota</taxon>
        <taxon>Gammaproteobacteria</taxon>
        <taxon>Moraxellales</taxon>
        <taxon>Moraxellaceae</taxon>
        <taxon>Acinetobacter</taxon>
    </lineage>
</organism>
<protein>
    <recommendedName>
        <fullName evidence="1">TPM domain-containing protein</fullName>
    </recommendedName>
</protein>
<dbReference type="PANTHER" id="PTHR30373">
    <property type="entry name" value="UPF0603 PROTEIN YGCG"/>
    <property type="match status" value="1"/>
</dbReference>
<dbReference type="eggNOG" id="COG3762">
    <property type="taxonomic scope" value="Bacteria"/>
</dbReference>
<accession>A0A1E8E3D5</accession>
<dbReference type="PANTHER" id="PTHR30373:SF8">
    <property type="entry name" value="BLL7265 PROTEIN"/>
    <property type="match status" value="1"/>
</dbReference>
<dbReference type="Proteomes" id="UP000186931">
    <property type="component" value="Unassembled WGS sequence"/>
</dbReference>
<dbReference type="RefSeq" id="WP_070153502.1">
    <property type="nucleotide sequence ID" value="NZ_MKQS01000005.1"/>
</dbReference>
<reference evidence="2 3" key="1">
    <citation type="submission" date="2016-10" db="EMBL/GenBank/DDBJ databases">
        <title>Genome of airborne Acinetobacter sp. 5-2Ac02 in the hospital environment: Species near to Acinetobacter towneri.</title>
        <authorList>
            <person name="Barbosa B."/>
            <person name="Fernandez-Garcia L."/>
            <person name="Gato E."/>
            <person name="Leao R."/>
            <person name="Albano R."/>
            <person name="Fernandez B."/>
            <person name="Fernandez-Cuenca F."/>
            <person name="Marques E."/>
            <person name="Tomas M."/>
        </authorList>
    </citation>
    <scope>NUCLEOTIDE SEQUENCE [LARGE SCALE GENOMIC DNA]</scope>
    <source>
        <strain evidence="2 3">5-2Ac02</strain>
    </source>
</reference>
<evidence type="ECO:0000259" key="1">
    <source>
        <dbReference type="Pfam" id="PF04536"/>
    </source>
</evidence>
<evidence type="ECO:0000313" key="2">
    <source>
        <dbReference type="EMBL" id="OFE44182.1"/>
    </source>
</evidence>
<name>A0A1E8E3D5_9GAMM</name>
<dbReference type="EMBL" id="MKQS01000005">
    <property type="protein sequence ID" value="OFE44182.1"/>
    <property type="molecule type" value="Genomic_DNA"/>
</dbReference>
<comment type="caution">
    <text evidence="2">The sequence shown here is derived from an EMBL/GenBank/DDBJ whole genome shotgun (WGS) entry which is preliminary data.</text>
</comment>
<dbReference type="STRING" id="202956.BJN41_02825"/>
<gene>
    <name evidence="2" type="ORF">BJN41_02825</name>
</gene>
<dbReference type="AlphaFoldDB" id="A0A1E8E3D5"/>
<dbReference type="Pfam" id="PF04536">
    <property type="entry name" value="TPM_phosphatase"/>
    <property type="match status" value="1"/>
</dbReference>
<feature type="domain" description="TPM" evidence="1">
    <location>
        <begin position="39"/>
        <end position="161"/>
    </location>
</feature>
<sequence length="186" mass="20886">MVTTTDTTEIITQPKMDIAARPSVKRWLKHFFYLPATKRFFNAQDQHAIAEAVTAAEHGHVGEIQVVIEGCLPSRLAYAVDTHTRARQLFAELGVWDTELNSGVLLYLNLCERKVEIVIDRGIKTATTQQVWDDVCAHIVQGLAQQQYRQAVITGVQEIGEILDAFYDRQLLDQQNELGNAPIILG</sequence>
<evidence type="ECO:0000313" key="3">
    <source>
        <dbReference type="Proteomes" id="UP000186931"/>
    </source>
</evidence>
<dbReference type="InterPro" id="IPR007621">
    <property type="entry name" value="TPM_dom"/>
</dbReference>
<proteinExistence type="predicted"/>